<dbReference type="Pfam" id="PF17921">
    <property type="entry name" value="Integrase_H2C2"/>
    <property type="match status" value="1"/>
</dbReference>
<dbReference type="EMBL" id="KQ483439">
    <property type="protein sequence ID" value="KYP51328.1"/>
    <property type="molecule type" value="Genomic_DNA"/>
</dbReference>
<dbReference type="PROSITE" id="PS50878">
    <property type="entry name" value="RT_POL"/>
    <property type="match status" value="1"/>
</dbReference>
<dbReference type="AlphaFoldDB" id="A0A151S985"/>
<dbReference type="Gene3D" id="3.30.70.270">
    <property type="match status" value="2"/>
</dbReference>
<dbReference type="InterPro" id="IPR041577">
    <property type="entry name" value="RT_RNaseH_2"/>
</dbReference>
<dbReference type="InterPro" id="IPR041588">
    <property type="entry name" value="Integrase_H2C2"/>
</dbReference>
<evidence type="ECO:0000313" key="3">
    <source>
        <dbReference type="EMBL" id="KYP51328.1"/>
    </source>
</evidence>
<dbReference type="PANTHER" id="PTHR48475">
    <property type="entry name" value="RIBONUCLEASE H"/>
    <property type="match status" value="1"/>
</dbReference>
<evidence type="ECO:0000259" key="1">
    <source>
        <dbReference type="PROSITE" id="PS50878"/>
    </source>
</evidence>
<evidence type="ECO:0000259" key="2">
    <source>
        <dbReference type="PROSITE" id="PS50879"/>
    </source>
</evidence>
<dbReference type="GO" id="GO:0003676">
    <property type="term" value="F:nucleic acid binding"/>
    <property type="evidence" value="ECO:0007669"/>
    <property type="project" value="InterPro"/>
</dbReference>
<organism evidence="3 4">
    <name type="scientific">Cajanus cajan</name>
    <name type="common">Pigeon pea</name>
    <name type="synonym">Cajanus indicus</name>
    <dbReference type="NCBI Taxonomy" id="3821"/>
    <lineage>
        <taxon>Eukaryota</taxon>
        <taxon>Viridiplantae</taxon>
        <taxon>Streptophyta</taxon>
        <taxon>Embryophyta</taxon>
        <taxon>Tracheophyta</taxon>
        <taxon>Spermatophyta</taxon>
        <taxon>Magnoliopsida</taxon>
        <taxon>eudicotyledons</taxon>
        <taxon>Gunneridae</taxon>
        <taxon>Pentapetalae</taxon>
        <taxon>rosids</taxon>
        <taxon>fabids</taxon>
        <taxon>Fabales</taxon>
        <taxon>Fabaceae</taxon>
        <taxon>Papilionoideae</taxon>
        <taxon>50 kb inversion clade</taxon>
        <taxon>NPAAA clade</taxon>
        <taxon>indigoferoid/millettioid clade</taxon>
        <taxon>Phaseoleae</taxon>
        <taxon>Cajanus</taxon>
    </lineage>
</organism>
<dbReference type="Proteomes" id="UP000075243">
    <property type="component" value="Unassembled WGS sequence"/>
</dbReference>
<dbReference type="Gene3D" id="1.10.340.70">
    <property type="match status" value="1"/>
</dbReference>
<dbReference type="Pfam" id="PF00078">
    <property type="entry name" value="RVT_1"/>
    <property type="match status" value="1"/>
</dbReference>
<dbReference type="InterPro" id="IPR012337">
    <property type="entry name" value="RNaseH-like_sf"/>
</dbReference>
<dbReference type="PROSITE" id="PS50879">
    <property type="entry name" value="RNASE_H_1"/>
    <property type="match status" value="1"/>
</dbReference>
<dbReference type="CDD" id="cd09279">
    <property type="entry name" value="RNase_HI_like"/>
    <property type="match status" value="1"/>
</dbReference>
<dbReference type="Gramene" id="C.cajan_25387.t">
    <property type="protein sequence ID" value="C.cajan_25387.t"/>
    <property type="gene ID" value="C.cajan_25387"/>
</dbReference>
<dbReference type="InterPro" id="IPR000477">
    <property type="entry name" value="RT_dom"/>
</dbReference>
<sequence>MMHPPDEVHTSFITDHANYCYRVMPFGLKNAGATYQRLMDKVFQQQIGRNMEVYVDDMVVKTTSAADHAADLAEVFAQVRKHNMRLNPEKCVFGVQGGKFLGFMITSRGIEANPEKWPIFTLLRKPKDFQWTDRCEEAFRSFKTFLTTPPILQRPDHKTDLLLYLAVAEGAISAVIVQEHQKVQTPIYFISRVLQDAEKRYQMIEKLALALVTAARRLRPYFQSHQVVVKTDYPIKQILRKPELVGRMIAWSVELSEFGIQYESRGPLKAQCLADFVAELTPTTAEEPQVWTLHVDGSSNSKGGGAGIILEGPNQVTLEQSLKFGFKVTNNQAEYEALLAGLRLARDLGARKVSCNSDSKLMVDQLSRTYQAKDTLLQRYFHTASHQISSFDKFTIKHVPREQNARADLLSKLASTKRPGQHRTIIQETLHSPSLDDKVINVSDNEDLGWMADIWNYLKEGTLPKAKDEAQKIRMRSAKFIIIGDELFKRGVSSPLLKCLTASQTAYVIRKIHQGICGMHSGARSMATRVLRAGYYWPTLKSDCQSCIQKCKECQQFDDTHRQPPETLHHMMSAWPFSQWGMDILGPFSPVKGQLKFLLVAIDYFTKWIETCPLAKITTENVQKFTWKNIICSILWAYHCTPQSTMQETPYRLTYGVDAMIPVEVGETSHRRQVFDTEQNAQELAADLDLVDELRDKAQIHEEACKLRASRRYNTRVRPRSFRTGDLVWRLLGEARKDTSDGKLPPTWGGPFRVIEDLENGAYRLEELSRKPIPRTWNATHLKFYFT</sequence>
<dbReference type="InterPro" id="IPR002156">
    <property type="entry name" value="RNaseH_domain"/>
</dbReference>
<dbReference type="Pfam" id="PF17919">
    <property type="entry name" value="RT_RNaseH_2"/>
    <property type="match status" value="1"/>
</dbReference>
<dbReference type="SUPFAM" id="SSF53098">
    <property type="entry name" value="Ribonuclease H-like"/>
    <property type="match status" value="2"/>
</dbReference>
<feature type="domain" description="RNase H type-1" evidence="2">
    <location>
        <begin position="287"/>
        <end position="416"/>
    </location>
</feature>
<dbReference type="Pfam" id="PF13456">
    <property type="entry name" value="RVT_3"/>
    <property type="match status" value="1"/>
</dbReference>
<feature type="domain" description="Reverse transcriptase" evidence="1">
    <location>
        <begin position="1"/>
        <end position="105"/>
    </location>
</feature>
<reference evidence="3" key="1">
    <citation type="journal article" date="2012" name="Nat. Biotechnol.">
        <title>Draft genome sequence of pigeonpea (Cajanus cajan), an orphan legume crop of resource-poor farmers.</title>
        <authorList>
            <person name="Varshney R.K."/>
            <person name="Chen W."/>
            <person name="Li Y."/>
            <person name="Bharti A.K."/>
            <person name="Saxena R.K."/>
            <person name="Schlueter J.A."/>
            <person name="Donoghue M.T."/>
            <person name="Azam S."/>
            <person name="Fan G."/>
            <person name="Whaley A.M."/>
            <person name="Farmer A.D."/>
            <person name="Sheridan J."/>
            <person name="Iwata A."/>
            <person name="Tuteja R."/>
            <person name="Penmetsa R.V."/>
            <person name="Wu W."/>
            <person name="Upadhyaya H.D."/>
            <person name="Yang S.P."/>
            <person name="Shah T."/>
            <person name="Saxena K.B."/>
            <person name="Michael T."/>
            <person name="McCombie W.R."/>
            <person name="Yang B."/>
            <person name="Zhang G."/>
            <person name="Yang H."/>
            <person name="Wang J."/>
            <person name="Spillane C."/>
            <person name="Cook D.R."/>
            <person name="May G.D."/>
            <person name="Xu X."/>
            <person name="Jackson S.A."/>
        </authorList>
    </citation>
    <scope>NUCLEOTIDE SEQUENCE [LARGE SCALE GENOMIC DNA]</scope>
</reference>
<name>A0A151S985_CAJCA</name>
<dbReference type="SUPFAM" id="SSF56672">
    <property type="entry name" value="DNA/RNA polymerases"/>
    <property type="match status" value="1"/>
</dbReference>
<dbReference type="GO" id="GO:0004523">
    <property type="term" value="F:RNA-DNA hybrid ribonuclease activity"/>
    <property type="evidence" value="ECO:0007669"/>
    <property type="project" value="InterPro"/>
</dbReference>
<dbReference type="InterPro" id="IPR043128">
    <property type="entry name" value="Rev_trsase/Diguanyl_cyclase"/>
</dbReference>
<evidence type="ECO:0000313" key="4">
    <source>
        <dbReference type="Proteomes" id="UP000075243"/>
    </source>
</evidence>
<dbReference type="InterPro" id="IPR036397">
    <property type="entry name" value="RNaseH_sf"/>
</dbReference>
<dbReference type="CDD" id="cd01647">
    <property type="entry name" value="RT_LTR"/>
    <property type="match status" value="1"/>
</dbReference>
<dbReference type="Gene3D" id="3.30.420.10">
    <property type="entry name" value="Ribonuclease H-like superfamily/Ribonuclease H"/>
    <property type="match status" value="2"/>
</dbReference>
<accession>A0A151S985</accession>
<dbReference type="InterPro" id="IPR043502">
    <property type="entry name" value="DNA/RNA_pol_sf"/>
</dbReference>
<gene>
    <name evidence="3" type="ORF">KK1_026757</name>
</gene>
<dbReference type="PANTHER" id="PTHR48475:SF2">
    <property type="entry name" value="RIBONUCLEASE H"/>
    <property type="match status" value="1"/>
</dbReference>
<protein>
    <submittedName>
        <fullName evidence="3">Retrovirus-related Pol polyprotein from transposon 17.6</fullName>
    </submittedName>
</protein>
<proteinExistence type="predicted"/>
<keyword evidence="4" id="KW-1185">Reference proteome</keyword>